<keyword evidence="1" id="KW-1133">Transmembrane helix</keyword>
<dbReference type="EMBL" id="CP042433">
    <property type="protein sequence ID" value="QEC56714.1"/>
    <property type="molecule type" value="Genomic_DNA"/>
</dbReference>
<reference evidence="3 4" key="1">
    <citation type="journal article" date="2015" name="Int. J. Syst. Evol. Microbiol.">
        <title>Flavisolibacter ginsenosidimutans sp. nov., with ginsenoside-converting activity isolated from soil used for cultivating ginseng.</title>
        <authorList>
            <person name="Zhao Y."/>
            <person name="Liu Q."/>
            <person name="Kang M.S."/>
            <person name="Jin F."/>
            <person name="Yu H."/>
            <person name="Im W.T."/>
        </authorList>
    </citation>
    <scope>NUCLEOTIDE SEQUENCE [LARGE SCALE GENOMIC DNA]</scope>
    <source>
        <strain evidence="3 4">Gsoil 636</strain>
    </source>
</reference>
<feature type="transmembrane region" description="Helical" evidence="1">
    <location>
        <begin position="128"/>
        <end position="146"/>
    </location>
</feature>
<evidence type="ECO:0000313" key="3">
    <source>
        <dbReference type="EMBL" id="QEC56714.1"/>
    </source>
</evidence>
<dbReference type="Gene3D" id="1.20.144.10">
    <property type="entry name" value="Phosphatidic acid phosphatase type 2/haloperoxidase"/>
    <property type="match status" value="1"/>
</dbReference>
<dbReference type="GO" id="GO:0042392">
    <property type="term" value="F:sphingosine-1-phosphate phosphatase activity"/>
    <property type="evidence" value="ECO:0007669"/>
    <property type="project" value="TreeGrafter"/>
</dbReference>
<dbReference type="SMART" id="SM00014">
    <property type="entry name" value="acidPPc"/>
    <property type="match status" value="1"/>
</dbReference>
<feature type="transmembrane region" description="Helical" evidence="1">
    <location>
        <begin position="12"/>
        <end position="28"/>
    </location>
</feature>
<dbReference type="KEGG" id="fgg:FSB75_12670"/>
<feature type="transmembrane region" description="Helical" evidence="1">
    <location>
        <begin position="104"/>
        <end position="122"/>
    </location>
</feature>
<organism evidence="3 4">
    <name type="scientific">Flavisolibacter ginsenosidimutans</name>
    <dbReference type="NCBI Taxonomy" id="661481"/>
    <lineage>
        <taxon>Bacteria</taxon>
        <taxon>Pseudomonadati</taxon>
        <taxon>Bacteroidota</taxon>
        <taxon>Chitinophagia</taxon>
        <taxon>Chitinophagales</taxon>
        <taxon>Chitinophagaceae</taxon>
        <taxon>Flavisolibacter</taxon>
    </lineage>
</organism>
<dbReference type="PANTHER" id="PTHR14969">
    <property type="entry name" value="SPHINGOSINE-1-PHOSPHATE PHOSPHOHYDROLASE"/>
    <property type="match status" value="1"/>
</dbReference>
<dbReference type="InterPro" id="IPR036938">
    <property type="entry name" value="PAP2/HPO_sf"/>
</dbReference>
<accession>A0A5B8UJ53</accession>
<feature type="domain" description="Phosphatidic acid phosphatase type 2/haloperoxidase" evidence="2">
    <location>
        <begin position="33"/>
        <end position="143"/>
    </location>
</feature>
<dbReference type="InterPro" id="IPR000326">
    <property type="entry name" value="PAP2/HPO"/>
</dbReference>
<feature type="transmembrane region" description="Helical" evidence="1">
    <location>
        <begin position="78"/>
        <end position="97"/>
    </location>
</feature>
<sequence>MDRFFILCANDLYLVCFLIAGIYFLLQARSTQIQLVFFGLSVALISYSVALLAGLFYFDPRPFVEGHFVPLIAHDTENGFPSDHVLLVSCLAATVAFFNSKRSVLLWALTLLVACTRVYVGVHHVIDVAASMVISVAVSSLVYVFLYRKYFLPLSYAVQKQWFKPGVKR</sequence>
<keyword evidence="4" id="KW-1185">Reference proteome</keyword>
<evidence type="ECO:0000256" key="1">
    <source>
        <dbReference type="SAM" id="Phobius"/>
    </source>
</evidence>
<dbReference type="PANTHER" id="PTHR14969:SF13">
    <property type="entry name" value="AT30094P"/>
    <property type="match status" value="1"/>
</dbReference>
<keyword evidence="1" id="KW-0812">Transmembrane</keyword>
<dbReference type="Proteomes" id="UP000321204">
    <property type="component" value="Chromosome"/>
</dbReference>
<gene>
    <name evidence="3" type="ORF">FSB75_12670</name>
</gene>
<keyword evidence="1" id="KW-0472">Membrane</keyword>
<dbReference type="AlphaFoldDB" id="A0A5B8UJ53"/>
<dbReference type="RefSeq" id="WP_146788002.1">
    <property type="nucleotide sequence ID" value="NZ_BAABIO010000003.1"/>
</dbReference>
<evidence type="ECO:0000259" key="2">
    <source>
        <dbReference type="SMART" id="SM00014"/>
    </source>
</evidence>
<dbReference type="OrthoDB" id="4872332at2"/>
<dbReference type="SUPFAM" id="SSF48317">
    <property type="entry name" value="Acid phosphatase/Vanadium-dependent haloperoxidase"/>
    <property type="match status" value="1"/>
</dbReference>
<feature type="transmembrane region" description="Helical" evidence="1">
    <location>
        <begin position="35"/>
        <end position="58"/>
    </location>
</feature>
<protein>
    <submittedName>
        <fullName evidence="3">Phosphatase PAP2 family protein</fullName>
    </submittedName>
</protein>
<evidence type="ECO:0000313" key="4">
    <source>
        <dbReference type="Proteomes" id="UP000321204"/>
    </source>
</evidence>
<name>A0A5B8UJ53_9BACT</name>
<dbReference type="Pfam" id="PF01569">
    <property type="entry name" value="PAP2"/>
    <property type="match status" value="1"/>
</dbReference>
<proteinExistence type="predicted"/>